<feature type="transmembrane region" description="Helical" evidence="1">
    <location>
        <begin position="148"/>
        <end position="172"/>
    </location>
</feature>
<evidence type="ECO:0000256" key="1">
    <source>
        <dbReference type="SAM" id="Phobius"/>
    </source>
</evidence>
<reference evidence="2 3" key="1">
    <citation type="journal article" date="2018" name="Gigascience">
        <title>Genomes of trombidid mites reveal novel predicted allergens and laterally-transferred genes associated with secondary metabolism.</title>
        <authorList>
            <person name="Dong X."/>
            <person name="Chaisiri K."/>
            <person name="Xia D."/>
            <person name="Armstrong S.D."/>
            <person name="Fang Y."/>
            <person name="Donnelly M.J."/>
            <person name="Kadowaki T."/>
            <person name="McGarry J.W."/>
            <person name="Darby A.C."/>
            <person name="Makepeace B.L."/>
        </authorList>
    </citation>
    <scope>NUCLEOTIDE SEQUENCE [LARGE SCALE GENOMIC DNA]</scope>
    <source>
        <strain evidence="2">UoL-WK</strain>
    </source>
</reference>
<name>A0A3S3PJC1_9ACAR</name>
<evidence type="ECO:0000313" key="2">
    <source>
        <dbReference type="EMBL" id="RWS16403.1"/>
    </source>
</evidence>
<dbReference type="Proteomes" id="UP000285301">
    <property type="component" value="Unassembled WGS sequence"/>
</dbReference>
<evidence type="ECO:0000313" key="3">
    <source>
        <dbReference type="Proteomes" id="UP000285301"/>
    </source>
</evidence>
<protein>
    <submittedName>
        <fullName evidence="2">Uncharacterized protein</fullName>
    </submittedName>
</protein>
<accession>A0A3S3PJC1</accession>
<dbReference type="EMBL" id="NCKU01000235">
    <property type="protein sequence ID" value="RWS16403.1"/>
    <property type="molecule type" value="Genomic_DNA"/>
</dbReference>
<keyword evidence="1" id="KW-0472">Membrane</keyword>
<sequence length="193" mass="21816">METEKLTSLNLNEMFRNENNGHHRFHHNRRGTGVADSKTLLSYAKCFLLCAYFVFICGSGITLNELFQFLIEDIQDSEWMTGIILLVLGLVSFLGLWGAFKEDSCLLMVYGIITLVVFFLHVILLFLLKNVCADMKSKCHNNMGTPPGIAPILVAVSELSIAMCAFFMALIIESEKRKQPIQNRHRSNRSVPV</sequence>
<dbReference type="OrthoDB" id="6509763at2759"/>
<feature type="transmembrane region" description="Helical" evidence="1">
    <location>
        <begin position="107"/>
        <end position="128"/>
    </location>
</feature>
<keyword evidence="3" id="KW-1185">Reference proteome</keyword>
<keyword evidence="1" id="KW-1133">Transmembrane helix</keyword>
<feature type="transmembrane region" description="Helical" evidence="1">
    <location>
        <begin position="79"/>
        <end position="100"/>
    </location>
</feature>
<keyword evidence="1" id="KW-0812">Transmembrane</keyword>
<organism evidence="2 3">
    <name type="scientific">Dinothrombium tinctorium</name>
    <dbReference type="NCBI Taxonomy" id="1965070"/>
    <lineage>
        <taxon>Eukaryota</taxon>
        <taxon>Metazoa</taxon>
        <taxon>Ecdysozoa</taxon>
        <taxon>Arthropoda</taxon>
        <taxon>Chelicerata</taxon>
        <taxon>Arachnida</taxon>
        <taxon>Acari</taxon>
        <taxon>Acariformes</taxon>
        <taxon>Trombidiformes</taxon>
        <taxon>Prostigmata</taxon>
        <taxon>Anystina</taxon>
        <taxon>Parasitengona</taxon>
        <taxon>Trombidioidea</taxon>
        <taxon>Trombidiidae</taxon>
        <taxon>Dinothrombium</taxon>
    </lineage>
</organism>
<dbReference type="AlphaFoldDB" id="A0A3S3PJC1"/>
<proteinExistence type="predicted"/>
<feature type="transmembrane region" description="Helical" evidence="1">
    <location>
        <begin position="46"/>
        <end position="67"/>
    </location>
</feature>
<comment type="caution">
    <text evidence="2">The sequence shown here is derived from an EMBL/GenBank/DDBJ whole genome shotgun (WGS) entry which is preliminary data.</text>
</comment>
<gene>
    <name evidence="2" type="ORF">B4U79_00551</name>
</gene>